<gene>
    <name evidence="2" type="ordered locus">Runsl_4232</name>
</gene>
<dbReference type="EMBL" id="CP002859">
    <property type="protein sequence ID" value="AEI50575.1"/>
    <property type="molecule type" value="Genomic_DNA"/>
</dbReference>
<protein>
    <recommendedName>
        <fullName evidence="4">DUF2264 domain-containing protein</fullName>
    </recommendedName>
</protein>
<organism evidence="2 3">
    <name type="scientific">Runella slithyformis (strain ATCC 29530 / DSM 19594 / LMG 11500 / NCIMB 11436 / LSU 4)</name>
    <dbReference type="NCBI Taxonomy" id="761193"/>
    <lineage>
        <taxon>Bacteria</taxon>
        <taxon>Pseudomonadati</taxon>
        <taxon>Bacteroidota</taxon>
        <taxon>Cytophagia</taxon>
        <taxon>Cytophagales</taxon>
        <taxon>Spirosomataceae</taxon>
        <taxon>Runella</taxon>
    </lineage>
</organism>
<dbReference type="PANTHER" id="PTHR40616">
    <property type="entry name" value="LINALOOL DEHYDRATASE_ISOMERASE DOMAIN-CONTAINING PROTEIN"/>
    <property type="match status" value="1"/>
</dbReference>
<keyword evidence="1" id="KW-0732">Signal</keyword>
<keyword evidence="3" id="KW-1185">Reference proteome</keyword>
<dbReference type="AlphaFoldDB" id="A0A7U3ZNQ1"/>
<feature type="chain" id="PRO_5030817343" description="DUF2264 domain-containing protein" evidence="1">
    <location>
        <begin position="23"/>
        <end position="519"/>
    </location>
</feature>
<accession>A0A7U3ZNQ1</accession>
<feature type="signal peptide" evidence="1">
    <location>
        <begin position="1"/>
        <end position="22"/>
    </location>
</feature>
<evidence type="ECO:0000256" key="1">
    <source>
        <dbReference type="SAM" id="SignalP"/>
    </source>
</evidence>
<reference evidence="3" key="1">
    <citation type="submission" date="2011-06" db="EMBL/GenBank/DDBJ databases">
        <title>The complete genome of chromosome of Runella slithyformis DSM 19594.</title>
        <authorList>
            <consortium name="US DOE Joint Genome Institute (JGI-PGF)"/>
            <person name="Lucas S."/>
            <person name="Han J."/>
            <person name="Lapidus A."/>
            <person name="Bruce D."/>
            <person name="Goodwin L."/>
            <person name="Pitluck S."/>
            <person name="Peters L."/>
            <person name="Kyrpides N."/>
            <person name="Mavromatis K."/>
            <person name="Ivanova N."/>
            <person name="Ovchinnikova G."/>
            <person name="Zhang X."/>
            <person name="Misra M."/>
            <person name="Detter J.C."/>
            <person name="Tapia R."/>
            <person name="Han C."/>
            <person name="Land M."/>
            <person name="Hauser L."/>
            <person name="Markowitz V."/>
            <person name="Cheng J.-F."/>
            <person name="Hugenholtz P."/>
            <person name="Woyke T."/>
            <person name="Wu D."/>
            <person name="Tindall B."/>
            <person name="Faehrich R."/>
            <person name="Brambilla E."/>
            <person name="Klenk H.-P."/>
            <person name="Eisen J.A."/>
        </authorList>
    </citation>
    <scope>NUCLEOTIDE SEQUENCE [LARGE SCALE GENOMIC DNA]</scope>
    <source>
        <strain evidence="3">ATCC 29530 / DSM 19594 / LMG 11500 / NCIMB 11436 / LSU 4</strain>
    </source>
</reference>
<dbReference type="Proteomes" id="UP000000493">
    <property type="component" value="Chromosome"/>
</dbReference>
<evidence type="ECO:0008006" key="4">
    <source>
        <dbReference type="Google" id="ProtNLM"/>
    </source>
</evidence>
<reference evidence="2 3" key="2">
    <citation type="journal article" date="2012" name="Stand. Genomic Sci.">
        <title>Complete genome sequence of the aquatic bacterium Runella slithyformis type strain (LSU 4(T)).</title>
        <authorList>
            <person name="Copeland A."/>
            <person name="Zhang X."/>
            <person name="Misra M."/>
            <person name="Lapidus A."/>
            <person name="Nolan M."/>
            <person name="Lucas S."/>
            <person name="Deshpande S."/>
            <person name="Cheng J.F."/>
            <person name="Tapia R."/>
            <person name="Goodwin L.A."/>
            <person name="Pitluck S."/>
            <person name="Liolios K."/>
            <person name="Pagani I."/>
            <person name="Ivanova N."/>
            <person name="Mikhailova N."/>
            <person name="Pati A."/>
            <person name="Chen A."/>
            <person name="Palaniappan K."/>
            <person name="Land M."/>
            <person name="Hauser L."/>
            <person name="Pan C."/>
            <person name="Jeffries C.D."/>
            <person name="Detter J.C."/>
            <person name="Brambilla E.M."/>
            <person name="Rohde M."/>
            <person name="Djao O.D."/>
            <person name="Goker M."/>
            <person name="Sikorski J."/>
            <person name="Tindall B.J."/>
            <person name="Woyke T."/>
            <person name="Bristow J."/>
            <person name="Eisen J.A."/>
            <person name="Markowitz V."/>
            <person name="Hugenholtz P."/>
            <person name="Kyrpides N.C."/>
            <person name="Klenk H.P."/>
            <person name="Mavromatis K."/>
        </authorList>
    </citation>
    <scope>NUCLEOTIDE SEQUENCE [LARGE SCALE GENOMIC DNA]</scope>
    <source>
        <strain evidence="3">ATCC 29530 / DSM 19594 / LMG 11500 / NCIMB 11436 / LSU 4</strain>
    </source>
</reference>
<proteinExistence type="predicted"/>
<name>A0A7U3ZNQ1_RUNSL</name>
<dbReference type="PANTHER" id="PTHR40616:SF1">
    <property type="entry name" value="LINALOOL DEHYDRATASE_ISOMERASE DOMAIN-CONTAINING PROTEIN"/>
    <property type="match status" value="1"/>
</dbReference>
<evidence type="ECO:0000313" key="2">
    <source>
        <dbReference type="EMBL" id="AEI50575.1"/>
    </source>
</evidence>
<dbReference type="RefSeq" id="WP_013929872.1">
    <property type="nucleotide sequence ID" value="NC_015703.1"/>
</dbReference>
<sequence length="519" mass="58882">MKNISTLLVAFLSLLSSGSVKAIYFKEDEPVTKKYTYQFLSPYQKHLFEAFINDEIPTGKKIAEVLTNHTSLRSKTRLAEALLFRNKAGDKENAAEILTWILKNQHRDENTKIYGIWKTNIDDDKFDQNWREFIGCELIIIRHKYSHLLPKDILKEIEIGLVHAARGALKRNVGADYTNISIMSAFLMNYVGTEFKIEELKTAGLKKAHDVFNLFQSHKTFSEYNSPTYYGVTLVAIALWRELAFSPEIKQMGQTLEAAFWHEATTFYNANLKNMPGPYFRGYGMDMQKYFSIMGIWIAIAVDNEKQAPIPPTTDGPKYGEMSNIAPIFNLGLSIPKADLAALKAFTEPRFISRTVPNKYIGDSLKEVTAMINKDWMMGGVWGNRRIWNQIKTGAIHWKTVDGDVAWLLVPGNGKTNVKVNKTDMSLYLADTKATSIELFVSVKEAIVDSFADKVWTLPAMTMNINTALKRKTVEKIDAALFEKDQAVSEHCSNVIKIVYEIPTSWDASKPLLEITPKK</sequence>
<dbReference type="KEGG" id="rsi:Runsl_4232"/>
<evidence type="ECO:0000313" key="3">
    <source>
        <dbReference type="Proteomes" id="UP000000493"/>
    </source>
</evidence>